<feature type="region of interest" description="Disordered" evidence="1">
    <location>
        <begin position="333"/>
        <end position="352"/>
    </location>
</feature>
<feature type="compositionally biased region" description="Basic and acidic residues" evidence="1">
    <location>
        <begin position="333"/>
        <end position="347"/>
    </location>
</feature>
<evidence type="ECO:0000256" key="1">
    <source>
        <dbReference type="SAM" id="MobiDB-lite"/>
    </source>
</evidence>
<feature type="compositionally biased region" description="Basic and acidic residues" evidence="1">
    <location>
        <begin position="601"/>
        <end position="613"/>
    </location>
</feature>
<dbReference type="PANTHER" id="PTHR35254">
    <property type="entry name" value="STIMULATED BY RETINOIC ACID GENE 8 PROTEIN HOMOLOG"/>
    <property type="match status" value="1"/>
</dbReference>
<organism evidence="2 3">
    <name type="scientific">Lingula anatina</name>
    <name type="common">Brachiopod</name>
    <name type="synonym">Lingula unguis</name>
    <dbReference type="NCBI Taxonomy" id="7574"/>
    <lineage>
        <taxon>Eukaryota</taxon>
        <taxon>Metazoa</taxon>
        <taxon>Spiralia</taxon>
        <taxon>Lophotrochozoa</taxon>
        <taxon>Brachiopoda</taxon>
        <taxon>Linguliformea</taxon>
        <taxon>Lingulata</taxon>
        <taxon>Lingulida</taxon>
        <taxon>Linguloidea</taxon>
        <taxon>Lingulidae</taxon>
        <taxon>Lingula</taxon>
    </lineage>
</organism>
<gene>
    <name evidence="3" type="primary">LOC106167240</name>
</gene>
<feature type="region of interest" description="Disordered" evidence="1">
    <location>
        <begin position="601"/>
        <end position="636"/>
    </location>
</feature>
<dbReference type="KEGG" id="lak:106167240"/>
<protein>
    <submittedName>
        <fullName evidence="3">Uncharacterized protein LOC106167240 isoform X1</fullName>
    </submittedName>
</protein>
<reference evidence="3" key="1">
    <citation type="submission" date="2025-08" db="UniProtKB">
        <authorList>
            <consortium name="RefSeq"/>
        </authorList>
    </citation>
    <scope>IDENTIFICATION</scope>
    <source>
        <tissue evidence="3">Gonads</tissue>
    </source>
</reference>
<dbReference type="Proteomes" id="UP000085678">
    <property type="component" value="Unplaced"/>
</dbReference>
<evidence type="ECO:0000313" key="2">
    <source>
        <dbReference type="Proteomes" id="UP000085678"/>
    </source>
</evidence>
<dbReference type="AlphaFoldDB" id="A0A1S3IT79"/>
<dbReference type="InParanoid" id="A0A1S3IT79"/>
<feature type="compositionally biased region" description="Basic residues" evidence="1">
    <location>
        <begin position="219"/>
        <end position="232"/>
    </location>
</feature>
<evidence type="ECO:0000313" key="3">
    <source>
        <dbReference type="RefSeq" id="XP_013401415.1"/>
    </source>
</evidence>
<dbReference type="InterPro" id="IPR033537">
    <property type="entry name" value="Stra8"/>
</dbReference>
<proteinExistence type="predicted"/>
<dbReference type="GO" id="GO:0071300">
    <property type="term" value="P:cellular response to retinoic acid"/>
    <property type="evidence" value="ECO:0007669"/>
    <property type="project" value="InterPro"/>
</dbReference>
<feature type="compositionally biased region" description="Polar residues" evidence="1">
    <location>
        <begin position="626"/>
        <end position="636"/>
    </location>
</feature>
<sequence>MSVKQRRRRSDAKWRASIAGCYETLKQIVLIDNNGKEGRRMKITKAMILKEASKHMVFLEGLLQTLLKEKAKLVGNSEDLSMEKVKQQFIEHQAKLQTKSSKAKERAVKVNRNPIKSQLQYPWDSFDYQVVPSDAQGQVFDKLETVHPGSLACLERCHSPVLGPKQLLPRPTLVKPQLKQAAAISKQPPITETLTRQMLNATKNQPQAFGMPPIEKIQSKKKTKGKINKKLPQKQEPSEKQENKSEQIVPAAPGTKPNGWLSKSRPLDMAQLVPGDGMEDLTSVLSLRIENVVSETAPYLEGTWSLGTPSKKDHVVIFHQKYSPGFTPIKLPDNWKDDAQTDARNSEDLDDESLLCHETMEAINLEDEIDGFSDEASEWNSPRDSKNQHQLNNGLYFSQSQSEDSPTPTKRKPGEAAVSENPKCRRKLEGMYQRRSKSRFKVVAKDSAELKSDDSQITQTKLVKFGRKKSDKPSTCSPAPNSKPATVALQALEPASTPTPNCQDFDGYLKFYKETAKELDVKPECLSSTIADMWQKLPEDFRETMVTMAMVENSSDDSQSSDLSDDLKEVTSSLFTEEEKMMTYPVEVIDDFLEKQEKALEAKDPQELEEKSTGPDSSDEPPGDINVSQDNDSSTLNFGQELDFDIDFNATDESLYEMVGNKSPLHLMSDGLIPESNEFAMVPGEKVIRSPSHKELHEVPEDFGILDFSDDSVYF</sequence>
<dbReference type="GO" id="GO:0051321">
    <property type="term" value="P:meiotic cell cycle"/>
    <property type="evidence" value="ECO:0007669"/>
    <property type="project" value="InterPro"/>
</dbReference>
<feature type="region of interest" description="Disordered" evidence="1">
    <location>
        <begin position="396"/>
        <end position="423"/>
    </location>
</feature>
<dbReference type="GO" id="GO:0046983">
    <property type="term" value="F:protein dimerization activity"/>
    <property type="evidence" value="ECO:0007669"/>
    <property type="project" value="InterPro"/>
</dbReference>
<dbReference type="InterPro" id="IPR036638">
    <property type="entry name" value="HLH_DNA-bd_sf"/>
</dbReference>
<name>A0A1S3IT79_LINAN</name>
<dbReference type="GeneID" id="106167240"/>
<dbReference type="RefSeq" id="XP_013401415.1">
    <property type="nucleotide sequence ID" value="XM_013545961.1"/>
</dbReference>
<accession>A0A1S3IT79</accession>
<feature type="compositionally biased region" description="Basic and acidic residues" evidence="1">
    <location>
        <begin position="236"/>
        <end position="245"/>
    </location>
</feature>
<feature type="compositionally biased region" description="Polar residues" evidence="1">
    <location>
        <begin position="396"/>
        <end position="408"/>
    </location>
</feature>
<feature type="region of interest" description="Disordered" evidence="1">
    <location>
        <begin position="203"/>
        <end position="263"/>
    </location>
</feature>
<dbReference type="SUPFAM" id="SSF47459">
    <property type="entry name" value="HLH, helix-loop-helix DNA-binding domain"/>
    <property type="match status" value="1"/>
</dbReference>
<keyword evidence="2" id="KW-1185">Reference proteome</keyword>
<dbReference type="PANTHER" id="PTHR35254:SF1">
    <property type="entry name" value="STIMULATED BY RETINOIC ACID GENE 8 PROTEIN HOMOLOG"/>
    <property type="match status" value="1"/>
</dbReference>
<dbReference type="OrthoDB" id="6287168at2759"/>